<evidence type="ECO:0008006" key="9">
    <source>
        <dbReference type="Google" id="ProtNLM"/>
    </source>
</evidence>
<gene>
    <name evidence="7" type="ORF">FAZ95_03000</name>
</gene>
<evidence type="ECO:0000256" key="2">
    <source>
        <dbReference type="ARBA" id="ARBA00022475"/>
    </source>
</evidence>
<dbReference type="Proteomes" id="UP000298656">
    <property type="component" value="Chromosome 1"/>
</dbReference>
<dbReference type="GO" id="GO:0005886">
    <property type="term" value="C:plasma membrane"/>
    <property type="evidence" value="ECO:0007669"/>
    <property type="project" value="UniProtKB-SubCell"/>
</dbReference>
<dbReference type="RefSeq" id="WP_137331092.1">
    <property type="nucleotide sequence ID" value="NZ_CP040077.1"/>
</dbReference>
<dbReference type="Pfam" id="PF03279">
    <property type="entry name" value="Lip_A_acyltrans"/>
    <property type="match status" value="1"/>
</dbReference>
<keyword evidence="6" id="KW-0012">Acyltransferase</keyword>
<organism evidence="7 8">
    <name type="scientific">Trinickia violacea</name>
    <dbReference type="NCBI Taxonomy" id="2571746"/>
    <lineage>
        <taxon>Bacteria</taxon>
        <taxon>Pseudomonadati</taxon>
        <taxon>Pseudomonadota</taxon>
        <taxon>Betaproteobacteria</taxon>
        <taxon>Burkholderiales</taxon>
        <taxon>Burkholderiaceae</taxon>
        <taxon>Trinickia</taxon>
    </lineage>
</organism>
<dbReference type="OrthoDB" id="9801955at2"/>
<evidence type="ECO:0000256" key="5">
    <source>
        <dbReference type="ARBA" id="ARBA00023136"/>
    </source>
</evidence>
<reference evidence="7 8" key="1">
    <citation type="submission" date="2019-05" db="EMBL/GenBank/DDBJ databases">
        <title>Burkholderia sp. DHOD12, isolated from subtropical forest soil.</title>
        <authorList>
            <person name="Gao Z.-H."/>
            <person name="Qiu L.-H."/>
        </authorList>
    </citation>
    <scope>NUCLEOTIDE SEQUENCE [LARGE SCALE GENOMIC DNA]</scope>
    <source>
        <strain evidence="7 8">DHOD12</strain>
    </source>
</reference>
<keyword evidence="2" id="KW-1003">Cell membrane</keyword>
<sequence>MISSTIHEPVLVPPIRTDAITPLPRGRGDIQTAVVNLVDRLAPAVPVARQPSLARDIAEVIASGPSSMVDNMFLRQSIIRGGTATNDHVIEGLAAWVTVLFDLSNLRHDRCRALDVEVDIPDEALDRLARVLSKSCNGCILAVPHIGSIELFVAHLIDRGFNIGFVYSIGHKPTPTERWIYAGRHAARGTPIAIGRRHTGAEISKALKNNDVVLMVVDVYPSAKYKGIVAMAHDAEFNYPPGPARYARSGTPILAGFATRRDAQGFSMNILDPIEYHASMPKHSAASDLTQRLATTIAEFTAERPEAYWLWHPIPHDPFLAVAQRQRPDLLNSAAATIEDDEATALEVDAVNSTLMV</sequence>
<evidence type="ECO:0000256" key="3">
    <source>
        <dbReference type="ARBA" id="ARBA00022519"/>
    </source>
</evidence>
<name>A0A4V1EGX1_9BURK</name>
<keyword evidence="3" id="KW-0997">Cell inner membrane</keyword>
<evidence type="ECO:0000256" key="1">
    <source>
        <dbReference type="ARBA" id="ARBA00004533"/>
    </source>
</evidence>
<evidence type="ECO:0000256" key="6">
    <source>
        <dbReference type="ARBA" id="ARBA00023315"/>
    </source>
</evidence>
<dbReference type="InterPro" id="IPR004960">
    <property type="entry name" value="LipA_acyltrans"/>
</dbReference>
<dbReference type="AlphaFoldDB" id="A0A4V1EGX1"/>
<dbReference type="GO" id="GO:0009247">
    <property type="term" value="P:glycolipid biosynthetic process"/>
    <property type="evidence" value="ECO:0007669"/>
    <property type="project" value="UniProtKB-ARBA"/>
</dbReference>
<evidence type="ECO:0000256" key="4">
    <source>
        <dbReference type="ARBA" id="ARBA00022679"/>
    </source>
</evidence>
<keyword evidence="5" id="KW-0472">Membrane</keyword>
<proteinExistence type="predicted"/>
<accession>A0A4V1EGX1</accession>
<keyword evidence="8" id="KW-1185">Reference proteome</keyword>
<dbReference type="EMBL" id="CP040077">
    <property type="protein sequence ID" value="QCP48250.1"/>
    <property type="molecule type" value="Genomic_DNA"/>
</dbReference>
<keyword evidence="4" id="KW-0808">Transferase</keyword>
<evidence type="ECO:0000313" key="7">
    <source>
        <dbReference type="EMBL" id="QCP48250.1"/>
    </source>
</evidence>
<evidence type="ECO:0000313" key="8">
    <source>
        <dbReference type="Proteomes" id="UP000298656"/>
    </source>
</evidence>
<dbReference type="GO" id="GO:0016746">
    <property type="term" value="F:acyltransferase activity"/>
    <property type="evidence" value="ECO:0007669"/>
    <property type="project" value="UniProtKB-KW"/>
</dbReference>
<protein>
    <recommendedName>
        <fullName evidence="9">Lysophospholipid acyltransferase family protein</fullName>
    </recommendedName>
</protein>
<comment type="subcellular location">
    <subcellularLocation>
        <location evidence="1">Cell inner membrane</location>
    </subcellularLocation>
</comment>
<dbReference type="KEGG" id="tvl:FAZ95_03000"/>